<dbReference type="EMBL" id="HBUF01353253">
    <property type="protein sequence ID" value="CAG6715528.1"/>
    <property type="molecule type" value="Transcribed_RNA"/>
</dbReference>
<comment type="subcellular location">
    <subcellularLocation>
        <location evidence="1">Membrane</location>
        <topology evidence="1">Multi-pass membrane protein</topology>
    </subcellularLocation>
</comment>
<feature type="transmembrane region" description="Helical" evidence="6">
    <location>
        <begin position="117"/>
        <end position="136"/>
    </location>
</feature>
<dbReference type="PANTHER" id="PTHR11040">
    <property type="entry name" value="ZINC/IRON TRANSPORTER"/>
    <property type="match status" value="1"/>
</dbReference>
<dbReference type="GO" id="GO:0005385">
    <property type="term" value="F:zinc ion transmembrane transporter activity"/>
    <property type="evidence" value="ECO:0007669"/>
    <property type="project" value="TreeGrafter"/>
</dbReference>
<evidence type="ECO:0000256" key="3">
    <source>
        <dbReference type="ARBA" id="ARBA00022989"/>
    </source>
</evidence>
<evidence type="ECO:0000256" key="1">
    <source>
        <dbReference type="ARBA" id="ARBA00004141"/>
    </source>
</evidence>
<keyword evidence="4 6" id="KW-0472">Membrane</keyword>
<name>A0A8D8V239_9HEMI</name>
<evidence type="ECO:0000256" key="4">
    <source>
        <dbReference type="ARBA" id="ARBA00023136"/>
    </source>
</evidence>
<reference evidence="7" key="1">
    <citation type="submission" date="2021-05" db="EMBL/GenBank/DDBJ databases">
        <authorList>
            <person name="Alioto T."/>
            <person name="Alioto T."/>
            <person name="Gomez Garrido J."/>
        </authorList>
    </citation>
    <scope>NUCLEOTIDE SEQUENCE</scope>
</reference>
<feature type="transmembrane region" description="Helical" evidence="6">
    <location>
        <begin position="362"/>
        <end position="383"/>
    </location>
</feature>
<evidence type="ECO:0000256" key="6">
    <source>
        <dbReference type="SAM" id="Phobius"/>
    </source>
</evidence>
<feature type="region of interest" description="Disordered" evidence="5">
    <location>
        <begin position="441"/>
        <end position="460"/>
    </location>
</feature>
<evidence type="ECO:0000256" key="5">
    <source>
        <dbReference type="SAM" id="MobiDB-lite"/>
    </source>
</evidence>
<protein>
    <submittedName>
        <fullName evidence="7">Zinc transporter ZIP1</fullName>
    </submittedName>
</protein>
<feature type="transmembrane region" description="Helical" evidence="6">
    <location>
        <begin position="297"/>
        <end position="318"/>
    </location>
</feature>
<keyword evidence="3 6" id="KW-1133">Transmembrane helix</keyword>
<dbReference type="AlphaFoldDB" id="A0A8D8V239"/>
<proteinExistence type="predicted"/>
<dbReference type="PANTHER" id="PTHR11040:SF203">
    <property type="entry name" value="FI18611P1-RELATED"/>
    <property type="match status" value="1"/>
</dbReference>
<dbReference type="Pfam" id="PF02535">
    <property type="entry name" value="Zip"/>
    <property type="match status" value="1"/>
</dbReference>
<evidence type="ECO:0000313" key="7">
    <source>
        <dbReference type="EMBL" id="CAG6715529.1"/>
    </source>
</evidence>
<organism evidence="7">
    <name type="scientific">Cacopsylla melanoneura</name>
    <dbReference type="NCBI Taxonomy" id="428564"/>
    <lineage>
        <taxon>Eukaryota</taxon>
        <taxon>Metazoa</taxon>
        <taxon>Ecdysozoa</taxon>
        <taxon>Arthropoda</taxon>
        <taxon>Hexapoda</taxon>
        <taxon>Insecta</taxon>
        <taxon>Pterygota</taxon>
        <taxon>Neoptera</taxon>
        <taxon>Paraneoptera</taxon>
        <taxon>Hemiptera</taxon>
        <taxon>Sternorrhyncha</taxon>
        <taxon>Psylloidea</taxon>
        <taxon>Psyllidae</taxon>
        <taxon>Psyllinae</taxon>
        <taxon>Cacopsylla</taxon>
    </lineage>
</organism>
<accession>A0A8D8V239</accession>
<dbReference type="GO" id="GO:0005886">
    <property type="term" value="C:plasma membrane"/>
    <property type="evidence" value="ECO:0007669"/>
    <property type="project" value="TreeGrafter"/>
</dbReference>
<dbReference type="EMBL" id="HBUF01353254">
    <property type="protein sequence ID" value="CAG6715529.1"/>
    <property type="molecule type" value="Transcribed_RNA"/>
</dbReference>
<feature type="transmembrane region" description="Helical" evidence="6">
    <location>
        <begin position="271"/>
        <end position="291"/>
    </location>
</feature>
<feature type="transmembrane region" description="Helical" evidence="6">
    <location>
        <begin position="395"/>
        <end position="414"/>
    </location>
</feature>
<sequence length="474" mass="52103">METHDEHMHNATSVLSKLDSDRKALISAKILSMVILGVSSFVIGILPLKLAKMMNFSRKPTLDGHFPKQPLIISLLLCFGGGVLLFTTFIHLQPEVRESIQSLYDQKLLPSFIQKNMNVHVADVIFCIGFFFVYLVEETVHFFLDKRSHEQEDEAVLHRTMSLRKCAKHPCDHEPVPIIPRVSLINGSNNAPKGNELETGSGSITTSTQGLLDSNNISTISCKNNKSPLDAQVRMTGGPLGKGHHHHVELHSDDHSLKDGNEMVVAQSFRGLLAVLALSFHAIFEGLAVGLEGRLNNVWYLFGAIATHKLVIAFCVGIELVSSRTKLPLVIVYVGTFAIVTPLGIGLGVLLSEEASAAGGNFVAVALQGMAAGTLLYVIFFEVLQRERSNTQSGFLQLLAIMAGFAVMFALQFLHGHEHSHSHSHSHSVETVTAALDLHNHSHDEHGHDHDHSDHSGHNHAAEHDFHAFHDQRR</sequence>
<feature type="transmembrane region" description="Helical" evidence="6">
    <location>
        <begin position="30"/>
        <end position="50"/>
    </location>
</feature>
<feature type="transmembrane region" description="Helical" evidence="6">
    <location>
        <begin position="330"/>
        <end position="350"/>
    </location>
</feature>
<keyword evidence="2 6" id="KW-0812">Transmembrane</keyword>
<feature type="transmembrane region" description="Helical" evidence="6">
    <location>
        <begin position="71"/>
        <end position="92"/>
    </location>
</feature>
<evidence type="ECO:0000256" key="2">
    <source>
        <dbReference type="ARBA" id="ARBA00022692"/>
    </source>
</evidence>
<dbReference type="InterPro" id="IPR003689">
    <property type="entry name" value="ZIP"/>
</dbReference>